<reference evidence="2" key="1">
    <citation type="journal article" date="2020" name="Nat. Commun.">
        <title>Large-scale genome sequencing of mycorrhizal fungi provides insights into the early evolution of symbiotic traits.</title>
        <authorList>
            <person name="Miyauchi S."/>
            <person name="Kiss E."/>
            <person name="Kuo A."/>
            <person name="Drula E."/>
            <person name="Kohler A."/>
            <person name="Sanchez-Garcia M."/>
            <person name="Morin E."/>
            <person name="Andreopoulos B."/>
            <person name="Barry K.W."/>
            <person name="Bonito G."/>
            <person name="Buee M."/>
            <person name="Carver A."/>
            <person name="Chen C."/>
            <person name="Cichocki N."/>
            <person name="Clum A."/>
            <person name="Culley D."/>
            <person name="Crous P.W."/>
            <person name="Fauchery L."/>
            <person name="Girlanda M."/>
            <person name="Hayes R.D."/>
            <person name="Keri Z."/>
            <person name="LaButti K."/>
            <person name="Lipzen A."/>
            <person name="Lombard V."/>
            <person name="Magnuson J."/>
            <person name="Maillard F."/>
            <person name="Murat C."/>
            <person name="Nolan M."/>
            <person name="Ohm R.A."/>
            <person name="Pangilinan J."/>
            <person name="Pereira M.F."/>
            <person name="Perotto S."/>
            <person name="Peter M."/>
            <person name="Pfister S."/>
            <person name="Riley R."/>
            <person name="Sitrit Y."/>
            <person name="Stielow J.B."/>
            <person name="Szollosi G."/>
            <person name="Zifcakova L."/>
            <person name="Stursova M."/>
            <person name="Spatafora J.W."/>
            <person name="Tedersoo L."/>
            <person name="Vaario L.M."/>
            <person name="Yamada A."/>
            <person name="Yan M."/>
            <person name="Wang P."/>
            <person name="Xu J."/>
            <person name="Bruns T."/>
            <person name="Baldrian P."/>
            <person name="Vilgalys R."/>
            <person name="Dunand C."/>
            <person name="Henrissat B."/>
            <person name="Grigoriev I.V."/>
            <person name="Hibbett D."/>
            <person name="Nagy L.G."/>
            <person name="Martin F.M."/>
        </authorList>
    </citation>
    <scope>NUCLEOTIDE SEQUENCE</scope>
    <source>
        <strain evidence="2">UP504</strain>
    </source>
</reference>
<proteinExistence type="predicted"/>
<dbReference type="Proteomes" id="UP000886523">
    <property type="component" value="Unassembled WGS sequence"/>
</dbReference>
<accession>A0A9P6B338</accession>
<keyword evidence="1" id="KW-0812">Transmembrane</keyword>
<keyword evidence="3" id="KW-1185">Reference proteome</keyword>
<keyword evidence="1" id="KW-0472">Membrane</keyword>
<keyword evidence="1" id="KW-1133">Transmembrane helix</keyword>
<dbReference type="EMBL" id="MU128938">
    <property type="protein sequence ID" value="KAF9516584.1"/>
    <property type="molecule type" value="Genomic_DNA"/>
</dbReference>
<gene>
    <name evidence="2" type="ORF">BS47DRAFT_657297</name>
</gene>
<sequence length="141" mass="15731">MSRTRSNLGGFEVGMTASTVLFGVCTVQTVLYFSRFGKDPLLTRGLVMILWLLQGVQIVLMFGTIYWDLCTPPSALPADLWPDNVWQAFGIVISGLVQVFYSRLSHRLCRSWPLNVILDTLIVLKFVIGVCYQGGRIGGRD</sequence>
<comment type="caution">
    <text evidence="2">The sequence shown here is derived from an EMBL/GenBank/DDBJ whole genome shotgun (WGS) entry which is preliminary data.</text>
</comment>
<feature type="transmembrane region" description="Helical" evidence="1">
    <location>
        <begin position="116"/>
        <end position="135"/>
    </location>
</feature>
<evidence type="ECO:0000313" key="3">
    <source>
        <dbReference type="Proteomes" id="UP000886523"/>
    </source>
</evidence>
<dbReference type="AlphaFoldDB" id="A0A9P6B338"/>
<protein>
    <submittedName>
        <fullName evidence="2">Uncharacterized protein</fullName>
    </submittedName>
</protein>
<dbReference type="OrthoDB" id="2535105at2759"/>
<feature type="transmembrane region" description="Helical" evidence="1">
    <location>
        <begin position="45"/>
        <end position="66"/>
    </location>
</feature>
<feature type="transmembrane region" description="Helical" evidence="1">
    <location>
        <begin position="13"/>
        <end position="33"/>
    </location>
</feature>
<organism evidence="2 3">
    <name type="scientific">Hydnum rufescens UP504</name>
    <dbReference type="NCBI Taxonomy" id="1448309"/>
    <lineage>
        <taxon>Eukaryota</taxon>
        <taxon>Fungi</taxon>
        <taxon>Dikarya</taxon>
        <taxon>Basidiomycota</taxon>
        <taxon>Agaricomycotina</taxon>
        <taxon>Agaricomycetes</taxon>
        <taxon>Cantharellales</taxon>
        <taxon>Hydnaceae</taxon>
        <taxon>Hydnum</taxon>
    </lineage>
</organism>
<evidence type="ECO:0000256" key="1">
    <source>
        <dbReference type="SAM" id="Phobius"/>
    </source>
</evidence>
<feature type="transmembrane region" description="Helical" evidence="1">
    <location>
        <begin position="86"/>
        <end position="104"/>
    </location>
</feature>
<name>A0A9P6B338_9AGAM</name>
<evidence type="ECO:0000313" key="2">
    <source>
        <dbReference type="EMBL" id="KAF9516584.1"/>
    </source>
</evidence>